<proteinExistence type="predicted"/>
<reference evidence="1 2" key="1">
    <citation type="submission" date="2023-03" db="EMBL/GenBank/DDBJ databases">
        <title>High recombination rates correlate with genetic variation in Cardiocondyla obscurior ants.</title>
        <authorList>
            <person name="Errbii M."/>
        </authorList>
    </citation>
    <scope>NUCLEOTIDE SEQUENCE [LARGE SCALE GENOMIC DNA]</scope>
    <source>
        <strain evidence="1">Alpha-2009</strain>
        <tissue evidence="1">Whole body</tissue>
    </source>
</reference>
<accession>A0AAW2EA72</accession>
<sequence length="83" mass="10065">MRTRRLSICFISINLRNYNDQMYICLPDLISNDFSRSGRDRRSWEERFYSRRRNRLQSPAPRTMNSDYTLAIAGYRVNRPCPR</sequence>
<dbReference type="Proteomes" id="UP001430953">
    <property type="component" value="Unassembled WGS sequence"/>
</dbReference>
<organism evidence="1 2">
    <name type="scientific">Cardiocondyla obscurior</name>
    <dbReference type="NCBI Taxonomy" id="286306"/>
    <lineage>
        <taxon>Eukaryota</taxon>
        <taxon>Metazoa</taxon>
        <taxon>Ecdysozoa</taxon>
        <taxon>Arthropoda</taxon>
        <taxon>Hexapoda</taxon>
        <taxon>Insecta</taxon>
        <taxon>Pterygota</taxon>
        <taxon>Neoptera</taxon>
        <taxon>Endopterygota</taxon>
        <taxon>Hymenoptera</taxon>
        <taxon>Apocrita</taxon>
        <taxon>Aculeata</taxon>
        <taxon>Formicoidea</taxon>
        <taxon>Formicidae</taxon>
        <taxon>Myrmicinae</taxon>
        <taxon>Cardiocondyla</taxon>
    </lineage>
</organism>
<keyword evidence="2" id="KW-1185">Reference proteome</keyword>
<dbReference type="AlphaFoldDB" id="A0AAW2EA72"/>
<protein>
    <submittedName>
        <fullName evidence="1">Uncharacterized protein</fullName>
    </submittedName>
</protein>
<name>A0AAW2EA72_9HYME</name>
<gene>
    <name evidence="1" type="ORF">PUN28_019955</name>
</gene>
<evidence type="ECO:0000313" key="1">
    <source>
        <dbReference type="EMBL" id="KAL0099880.1"/>
    </source>
</evidence>
<dbReference type="EMBL" id="JADYXP020000027">
    <property type="protein sequence ID" value="KAL0099880.1"/>
    <property type="molecule type" value="Genomic_DNA"/>
</dbReference>
<evidence type="ECO:0000313" key="2">
    <source>
        <dbReference type="Proteomes" id="UP001430953"/>
    </source>
</evidence>
<comment type="caution">
    <text evidence="1">The sequence shown here is derived from an EMBL/GenBank/DDBJ whole genome shotgun (WGS) entry which is preliminary data.</text>
</comment>